<reference evidence="1 2" key="1">
    <citation type="submission" date="2015-01" db="EMBL/GenBank/DDBJ databases">
        <title>Evolution of Trichinella species and genotypes.</title>
        <authorList>
            <person name="Korhonen P.K."/>
            <person name="Edoardo P."/>
            <person name="Giuseppe L.R."/>
            <person name="Gasser R.B."/>
        </authorList>
    </citation>
    <scope>NUCLEOTIDE SEQUENCE [LARGE SCALE GENOMIC DNA]</scope>
    <source>
        <strain evidence="1">ISS141</strain>
    </source>
</reference>
<sequence>MDGLAEKKHLANLISLNPNSSVIPKPTEKISQHPIQLDLEKRQRMAIREEQAALEPLLNRALAMEIMAELRATSRINDFPAVYFPSTHAAKTVLGIEDRIEMADYLRHPDNDDVYREYFMRF</sequence>
<dbReference type="EMBL" id="JYDU01000037">
    <property type="protein sequence ID" value="KRX96976.1"/>
    <property type="molecule type" value="Genomic_DNA"/>
</dbReference>
<comment type="caution">
    <text evidence="1">The sequence shown here is derived from an EMBL/GenBank/DDBJ whole genome shotgun (WGS) entry which is preliminary data.</text>
</comment>
<protein>
    <submittedName>
        <fullName evidence="1">Uncharacterized protein</fullName>
    </submittedName>
</protein>
<gene>
    <name evidence="1" type="ORF">T4E_12033</name>
</gene>
<evidence type="ECO:0000313" key="2">
    <source>
        <dbReference type="Proteomes" id="UP000054815"/>
    </source>
</evidence>
<evidence type="ECO:0000313" key="1">
    <source>
        <dbReference type="EMBL" id="KRX96976.1"/>
    </source>
</evidence>
<dbReference type="STRING" id="6337.A0A0V0YAJ0"/>
<dbReference type="AlphaFoldDB" id="A0A0V0YAJ0"/>
<proteinExistence type="predicted"/>
<dbReference type="Proteomes" id="UP000054815">
    <property type="component" value="Unassembled WGS sequence"/>
</dbReference>
<accession>A0A0V0YAJ0</accession>
<name>A0A0V0YAJ0_TRIPS</name>
<organism evidence="1 2">
    <name type="scientific">Trichinella pseudospiralis</name>
    <name type="common">Parasitic roundworm</name>
    <dbReference type="NCBI Taxonomy" id="6337"/>
    <lineage>
        <taxon>Eukaryota</taxon>
        <taxon>Metazoa</taxon>
        <taxon>Ecdysozoa</taxon>
        <taxon>Nematoda</taxon>
        <taxon>Enoplea</taxon>
        <taxon>Dorylaimia</taxon>
        <taxon>Trichinellida</taxon>
        <taxon>Trichinellidae</taxon>
        <taxon>Trichinella</taxon>
    </lineage>
</organism>